<evidence type="ECO:0000256" key="5">
    <source>
        <dbReference type="PIRSR" id="PIRSR001434-2"/>
    </source>
</evidence>
<dbReference type="GO" id="GO:0019346">
    <property type="term" value="P:transsulfuration"/>
    <property type="evidence" value="ECO:0007669"/>
    <property type="project" value="InterPro"/>
</dbReference>
<keyword evidence="4 5" id="KW-0663">Pyridoxal phosphate</keyword>
<dbReference type="EC" id="2.5.1.48" evidence="8"/>
<evidence type="ECO:0000256" key="3">
    <source>
        <dbReference type="ARBA" id="ARBA00022679"/>
    </source>
</evidence>
<dbReference type="PANTHER" id="PTHR43797:SF2">
    <property type="entry name" value="HOMOCYSTEINE_CYSTEINE SYNTHASE"/>
    <property type="match status" value="1"/>
</dbReference>
<comment type="similarity">
    <text evidence="2 6">Belongs to the trans-sulfuration enzymes family.</text>
</comment>
<dbReference type="KEGG" id="pin:Ping_0757"/>
<dbReference type="OrthoDB" id="9805807at2"/>
<dbReference type="InterPro" id="IPR015421">
    <property type="entry name" value="PyrdxlP-dep_Trfase_major"/>
</dbReference>
<feature type="transmembrane region" description="Helical" evidence="7">
    <location>
        <begin position="77"/>
        <end position="97"/>
    </location>
</feature>
<dbReference type="GO" id="GO:0071269">
    <property type="term" value="P:L-homocysteine biosynthetic process"/>
    <property type="evidence" value="ECO:0007669"/>
    <property type="project" value="TreeGrafter"/>
</dbReference>
<dbReference type="GO" id="GO:0030170">
    <property type="term" value="F:pyridoxal phosphate binding"/>
    <property type="evidence" value="ECO:0007669"/>
    <property type="project" value="InterPro"/>
</dbReference>
<evidence type="ECO:0000313" key="8">
    <source>
        <dbReference type="EMBL" id="ABM02609.1"/>
    </source>
</evidence>
<dbReference type="PANTHER" id="PTHR43797">
    <property type="entry name" value="HOMOCYSTEINE/CYSTEINE SYNTHASE"/>
    <property type="match status" value="1"/>
</dbReference>
<evidence type="ECO:0000256" key="2">
    <source>
        <dbReference type="ARBA" id="ARBA00009077"/>
    </source>
</evidence>
<keyword evidence="3 8" id="KW-0808">Transferase</keyword>
<dbReference type="Proteomes" id="UP000000639">
    <property type="component" value="Chromosome"/>
</dbReference>
<dbReference type="Gene3D" id="3.40.640.10">
    <property type="entry name" value="Type I PLP-dependent aspartate aminotransferase-like (Major domain)"/>
    <property type="match status" value="1"/>
</dbReference>
<dbReference type="eggNOG" id="COG2873">
    <property type="taxonomic scope" value="Bacteria"/>
</dbReference>
<gene>
    <name evidence="8" type="ordered locus">Ping_0757</name>
</gene>
<dbReference type="Gene3D" id="3.90.1150.10">
    <property type="entry name" value="Aspartate Aminotransferase, domain 1"/>
    <property type="match status" value="1"/>
</dbReference>
<keyword evidence="7" id="KW-0812">Transmembrane</keyword>
<dbReference type="GO" id="GO:0003962">
    <property type="term" value="F:cystathionine gamma-synthase activity"/>
    <property type="evidence" value="ECO:0007669"/>
    <property type="project" value="UniProtKB-EC"/>
</dbReference>
<dbReference type="GO" id="GO:0005737">
    <property type="term" value="C:cytoplasm"/>
    <property type="evidence" value="ECO:0007669"/>
    <property type="project" value="TreeGrafter"/>
</dbReference>
<proteinExistence type="inferred from homology"/>
<dbReference type="STRING" id="357804.Ping_0757"/>
<comment type="cofactor">
    <cofactor evidence="1 6">
        <name>pyridoxal 5'-phosphate</name>
        <dbReference type="ChEBI" id="CHEBI:597326"/>
    </cofactor>
</comment>
<evidence type="ECO:0000256" key="1">
    <source>
        <dbReference type="ARBA" id="ARBA00001933"/>
    </source>
</evidence>
<protein>
    <submittedName>
        <fullName evidence="8">Cystathionine gamma-synthase</fullName>
        <ecNumber evidence="8">2.5.1.48</ecNumber>
    </submittedName>
</protein>
<dbReference type="InterPro" id="IPR000277">
    <property type="entry name" value="Cys/Met-Metab_PyrdxlP-dep_enz"/>
</dbReference>
<dbReference type="GO" id="GO:0006535">
    <property type="term" value="P:cysteine biosynthetic process from serine"/>
    <property type="evidence" value="ECO:0007669"/>
    <property type="project" value="TreeGrafter"/>
</dbReference>
<dbReference type="Pfam" id="PF01053">
    <property type="entry name" value="Cys_Met_Meta_PP"/>
    <property type="match status" value="1"/>
</dbReference>
<dbReference type="GO" id="GO:0004124">
    <property type="term" value="F:cysteine synthase activity"/>
    <property type="evidence" value="ECO:0007669"/>
    <property type="project" value="TreeGrafter"/>
</dbReference>
<reference evidence="8 9" key="1">
    <citation type="submission" date="2007-01" db="EMBL/GenBank/DDBJ databases">
        <title>Complete sequence of Psychromonas ingrahamii 37.</title>
        <authorList>
            <consortium name="US DOE Joint Genome Institute"/>
            <person name="Copeland A."/>
            <person name="Lucas S."/>
            <person name="Lapidus A."/>
            <person name="Barry K."/>
            <person name="Detter J.C."/>
            <person name="Glavina del Rio T."/>
            <person name="Hammon N."/>
            <person name="Israni S."/>
            <person name="Dalin E."/>
            <person name="Tice H."/>
            <person name="Pitluck S."/>
            <person name="Thompson L.S."/>
            <person name="Brettin T."/>
            <person name="Bruce D."/>
            <person name="Han C."/>
            <person name="Tapia R."/>
            <person name="Schmutz J."/>
            <person name="Larimer F."/>
            <person name="Land M."/>
            <person name="Hauser L."/>
            <person name="Kyrpides N."/>
            <person name="Ivanova N."/>
            <person name="Staley J."/>
            <person name="Richardson P."/>
        </authorList>
    </citation>
    <scope>NUCLEOTIDE SEQUENCE [LARGE SCALE GENOMIC DNA]</scope>
    <source>
        <strain evidence="8 9">37</strain>
    </source>
</reference>
<feature type="modified residue" description="N6-(pyridoxal phosphate)lysine" evidence="5">
    <location>
        <position position="206"/>
    </location>
</feature>
<keyword evidence="7" id="KW-0472">Membrane</keyword>
<name>A1SSZ4_PSYIN</name>
<dbReference type="HOGENOM" id="CLU_018986_4_0_6"/>
<evidence type="ECO:0000256" key="7">
    <source>
        <dbReference type="SAM" id="Phobius"/>
    </source>
</evidence>
<keyword evidence="7" id="KW-1133">Transmembrane helix</keyword>
<keyword evidence="9" id="KW-1185">Reference proteome</keyword>
<dbReference type="NCBIfam" id="NF004609">
    <property type="entry name" value="PRK05939.1"/>
    <property type="match status" value="1"/>
</dbReference>
<accession>A1SSZ4</accession>
<evidence type="ECO:0000313" key="9">
    <source>
        <dbReference type="Proteomes" id="UP000000639"/>
    </source>
</evidence>
<evidence type="ECO:0000256" key="6">
    <source>
        <dbReference type="RuleBase" id="RU362118"/>
    </source>
</evidence>
<sequence length="409" mass="44914">MSEQGFTTKIVHSDHLLELEYGAIHAPIHNSVPYGFQDVQGLIDVFQGTKPGHAYARSSTPTIDALQHKIKQMDNGIATLVFSCGMSAIVTTFLTLLKTGDHLICSHYLFGNTRSMIGTLQGYGIEVTFVDSTDIEQVKAAQQPNTRMLFVETIANPATQISALDEIGDFCEAQGLVYIVDNTLTSSYLFDAIKVKASLIITSLSKYVAGHGNALGGSVTDTGLFDWQTYPNIFEAYRTGDSKMWGIGQIKKKGLRDMGACISSQTAHLISVGSETMELRMQRQCKNAGILAEFLAQHPKVAKVYYPGLKDHPQHQRAKRLFKHFGAMLSFDLIEGEDCCELLNKLKLVISATHLGDNRTLALPVAPTIYHEMGLETRQKMGISETMVRCSIGIENTADLIADFEQALA</sequence>
<dbReference type="SUPFAM" id="SSF53383">
    <property type="entry name" value="PLP-dependent transferases"/>
    <property type="match status" value="1"/>
</dbReference>
<dbReference type="RefSeq" id="WP_011769168.1">
    <property type="nucleotide sequence ID" value="NC_008709.1"/>
</dbReference>
<dbReference type="InterPro" id="IPR015424">
    <property type="entry name" value="PyrdxlP-dep_Trfase"/>
</dbReference>
<dbReference type="InterPro" id="IPR015422">
    <property type="entry name" value="PyrdxlP-dep_Trfase_small"/>
</dbReference>
<dbReference type="InterPro" id="IPR006235">
    <property type="entry name" value="OAc-hSer/O-AcSer_sulfhydrylase"/>
</dbReference>
<dbReference type="PIRSF" id="PIRSF001434">
    <property type="entry name" value="CGS"/>
    <property type="match status" value="1"/>
</dbReference>
<dbReference type="AlphaFoldDB" id="A1SSZ4"/>
<dbReference type="EMBL" id="CP000510">
    <property type="protein sequence ID" value="ABM02609.1"/>
    <property type="molecule type" value="Genomic_DNA"/>
</dbReference>
<evidence type="ECO:0000256" key="4">
    <source>
        <dbReference type="ARBA" id="ARBA00022898"/>
    </source>
</evidence>
<organism evidence="8 9">
    <name type="scientific">Psychromonas ingrahamii (strain DSM 17664 / CCUG 51855 / 37)</name>
    <dbReference type="NCBI Taxonomy" id="357804"/>
    <lineage>
        <taxon>Bacteria</taxon>
        <taxon>Pseudomonadati</taxon>
        <taxon>Pseudomonadota</taxon>
        <taxon>Gammaproteobacteria</taxon>
        <taxon>Alteromonadales</taxon>
        <taxon>Psychromonadaceae</taxon>
        <taxon>Psychromonas</taxon>
    </lineage>
</organism>
<dbReference type="GO" id="GO:0003961">
    <property type="term" value="F:O-acetylhomoserine aminocarboxypropyltransferase activity"/>
    <property type="evidence" value="ECO:0007669"/>
    <property type="project" value="TreeGrafter"/>
</dbReference>